<gene>
    <name evidence="9" type="ORF">PV05_09240</name>
</gene>
<keyword evidence="5" id="KW-0539">Nucleus</keyword>
<reference evidence="9 10" key="1">
    <citation type="submission" date="2015-01" db="EMBL/GenBank/DDBJ databases">
        <title>The Genome Sequence of Exophiala xenobiotica CBS118157.</title>
        <authorList>
            <consortium name="The Broad Institute Genomics Platform"/>
            <person name="Cuomo C."/>
            <person name="de Hoog S."/>
            <person name="Gorbushina A."/>
            <person name="Stielow B."/>
            <person name="Teixiera M."/>
            <person name="Abouelleil A."/>
            <person name="Chapman S.B."/>
            <person name="Priest M."/>
            <person name="Young S.K."/>
            <person name="Wortman J."/>
            <person name="Nusbaum C."/>
            <person name="Birren B."/>
        </authorList>
    </citation>
    <scope>NUCLEOTIDE SEQUENCE [LARGE SCALE GENOMIC DNA]</scope>
    <source>
        <strain evidence="9 10">CBS 118157</strain>
    </source>
</reference>
<dbReference type="GO" id="GO:0008270">
    <property type="term" value="F:zinc ion binding"/>
    <property type="evidence" value="ECO:0007669"/>
    <property type="project" value="InterPro"/>
</dbReference>
<evidence type="ECO:0000256" key="1">
    <source>
        <dbReference type="ARBA" id="ARBA00022723"/>
    </source>
</evidence>
<dbReference type="HOGENOM" id="CLU_008999_1_0_1"/>
<evidence type="ECO:0000313" key="9">
    <source>
        <dbReference type="EMBL" id="KIW53694.1"/>
    </source>
</evidence>
<feature type="region of interest" description="Disordered" evidence="6">
    <location>
        <begin position="1"/>
        <end position="53"/>
    </location>
</feature>
<dbReference type="AlphaFoldDB" id="A0A0D2F136"/>
<dbReference type="PANTHER" id="PTHR47660:SF2">
    <property type="entry name" value="TRANSCRIPTION FACTOR WITH C2H2 AND ZN(2)-CYS(6) DNA BINDING DOMAIN (EUROFUNG)"/>
    <property type="match status" value="1"/>
</dbReference>
<keyword evidence="7" id="KW-0472">Membrane</keyword>
<evidence type="ECO:0000256" key="2">
    <source>
        <dbReference type="ARBA" id="ARBA00022833"/>
    </source>
</evidence>
<dbReference type="Pfam" id="PF04082">
    <property type="entry name" value="Fungal_trans"/>
    <property type="match status" value="1"/>
</dbReference>
<sequence length="864" mass="95319">MDIAITFSPSSSHSLIRQEQQLDNSQPQNLVSKSPDEAQDGTSPEAYASNNGHKRRRLLQSSADVSLAWQSGQPTSPRPGQGLSNATADRPSTSTGQPLAAAAPHSIDPTVSLQALRHASGWTNAELLPMPGKTAYSATLQPSQTQLYEISTRDYLENGWDFEDAAHLFDLLDANQPPTAVESLDPEFFNFEDIVHCDNFWPVSSPTPSIQSQLSQATTRPRHEIPNERFTRIQQLWPSAIKFSDFPVNLWKHVMALEHNNVVADSRAHSDQSPTRAHNGKTFKCGFDDLCRARLADDTRLFGPPVSTPDWANVEGQDSAFHIGKDSDLRSSTIHAVDLCSLKVPSTFPSTEVFGSSLDLYFRRFHTMMPFIHQPTFAAPATSSVVLYPMCLIGFAFLNDLDARRFVSAQIPVTINSCRSALASLSSNVDSCSRLLAALTSAVLNLSLATMVPDMVHDDSIQMLCVETLTIVQRYGLFRAYENLDITQDAFGNSTDETLNWQAWARVESTKRLIICLIMVDAFYAHVYGMRPVVRSDLAQFNLPCPSSLFEAPTASRWRALCTVEKDLLSSKAVLRRDAVSLPRTETFGMHGLLSLIWAKVLDAEYLLITSASASHCPYFTAPGEVFAEHDARDIAPLVQGIYEVYENTFAAMNPNCLVSWNDTCLKLTSNYRVFENAAGCQGAEQARVALDHVARWSQTVSARRACLHAAQIYLIMSRRKTSDRIMFHSELAIFASALVLGFYLYALPKPVVVENERDDFELLEDVDWTGMGLVGLGGPVATISGAHAQKNAAKAFVEEGGNLSFDGVKLPGGLKSAQHIFLEFSSLLEDVGKWNVQKQCKVLRVLSDMSMEPAKFGMDDGQT</sequence>
<feature type="transmembrane region" description="Helical" evidence="7">
    <location>
        <begin position="726"/>
        <end position="747"/>
    </location>
</feature>
<dbReference type="RefSeq" id="XP_013314278.1">
    <property type="nucleotide sequence ID" value="XM_013458824.1"/>
</dbReference>
<feature type="region of interest" description="Disordered" evidence="6">
    <location>
        <begin position="65"/>
        <end position="104"/>
    </location>
</feature>
<dbReference type="PANTHER" id="PTHR47660">
    <property type="entry name" value="TRANSCRIPTION FACTOR WITH C2H2 AND ZN(2)-CYS(6) DNA BINDING DOMAIN (EUROFUNG)-RELATED-RELATED"/>
    <property type="match status" value="1"/>
</dbReference>
<evidence type="ECO:0000256" key="5">
    <source>
        <dbReference type="ARBA" id="ARBA00023242"/>
    </source>
</evidence>
<dbReference type="STRING" id="348802.A0A0D2F136"/>
<protein>
    <recommendedName>
        <fullName evidence="8">Xylanolytic transcriptional activator regulatory domain-containing protein</fullName>
    </recommendedName>
</protein>
<keyword evidence="1" id="KW-0479">Metal-binding</keyword>
<evidence type="ECO:0000256" key="7">
    <source>
        <dbReference type="SAM" id="Phobius"/>
    </source>
</evidence>
<feature type="compositionally biased region" description="Polar residues" evidence="6">
    <location>
        <begin position="82"/>
        <end position="97"/>
    </location>
</feature>
<evidence type="ECO:0000256" key="3">
    <source>
        <dbReference type="ARBA" id="ARBA00023015"/>
    </source>
</evidence>
<keyword evidence="3" id="KW-0805">Transcription regulation</keyword>
<evidence type="ECO:0000256" key="4">
    <source>
        <dbReference type="ARBA" id="ARBA00023163"/>
    </source>
</evidence>
<dbReference type="CDD" id="cd12148">
    <property type="entry name" value="fungal_TF_MHR"/>
    <property type="match status" value="1"/>
</dbReference>
<evidence type="ECO:0000256" key="6">
    <source>
        <dbReference type="SAM" id="MobiDB-lite"/>
    </source>
</evidence>
<name>A0A0D2F136_9EURO</name>
<dbReference type="GeneID" id="25331148"/>
<feature type="transmembrane region" description="Helical" evidence="7">
    <location>
        <begin position="377"/>
        <end position="398"/>
    </location>
</feature>
<keyword evidence="7" id="KW-0812">Transmembrane</keyword>
<feature type="domain" description="Xylanolytic transcriptional activator regulatory" evidence="8">
    <location>
        <begin position="358"/>
        <end position="563"/>
    </location>
</feature>
<dbReference type="GO" id="GO:0006351">
    <property type="term" value="P:DNA-templated transcription"/>
    <property type="evidence" value="ECO:0007669"/>
    <property type="project" value="InterPro"/>
</dbReference>
<dbReference type="InterPro" id="IPR007219">
    <property type="entry name" value="XnlR_reg_dom"/>
</dbReference>
<keyword evidence="10" id="KW-1185">Reference proteome</keyword>
<dbReference type="OrthoDB" id="10018191at2759"/>
<dbReference type="EMBL" id="KN847321">
    <property type="protein sequence ID" value="KIW53694.1"/>
    <property type="molecule type" value="Genomic_DNA"/>
</dbReference>
<proteinExistence type="predicted"/>
<feature type="compositionally biased region" description="Polar residues" evidence="6">
    <location>
        <begin position="65"/>
        <end position="75"/>
    </location>
</feature>
<feature type="compositionally biased region" description="Polar residues" evidence="6">
    <location>
        <begin position="7"/>
        <end position="32"/>
    </location>
</feature>
<evidence type="ECO:0000259" key="8">
    <source>
        <dbReference type="Pfam" id="PF04082"/>
    </source>
</evidence>
<keyword evidence="4" id="KW-0804">Transcription</keyword>
<dbReference type="GO" id="GO:0003677">
    <property type="term" value="F:DNA binding"/>
    <property type="evidence" value="ECO:0007669"/>
    <property type="project" value="InterPro"/>
</dbReference>
<keyword evidence="2" id="KW-0862">Zinc</keyword>
<evidence type="ECO:0000313" key="10">
    <source>
        <dbReference type="Proteomes" id="UP000054342"/>
    </source>
</evidence>
<accession>A0A0D2F136</accession>
<dbReference type="Proteomes" id="UP000054342">
    <property type="component" value="Unassembled WGS sequence"/>
</dbReference>
<keyword evidence="7" id="KW-1133">Transmembrane helix</keyword>
<organism evidence="9 10">
    <name type="scientific">Exophiala xenobiotica</name>
    <dbReference type="NCBI Taxonomy" id="348802"/>
    <lineage>
        <taxon>Eukaryota</taxon>
        <taxon>Fungi</taxon>
        <taxon>Dikarya</taxon>
        <taxon>Ascomycota</taxon>
        <taxon>Pezizomycotina</taxon>
        <taxon>Eurotiomycetes</taxon>
        <taxon>Chaetothyriomycetidae</taxon>
        <taxon>Chaetothyriales</taxon>
        <taxon>Herpotrichiellaceae</taxon>
        <taxon>Exophiala</taxon>
    </lineage>
</organism>